<keyword evidence="2 8" id="KW-0808">Transferase</keyword>
<reference evidence="8" key="1">
    <citation type="submission" date="2021-11" db="EMBL/GenBank/DDBJ databases">
        <title>Genome sequence.</title>
        <authorList>
            <person name="Sun Q."/>
        </authorList>
    </citation>
    <scope>NUCLEOTIDE SEQUENCE</scope>
    <source>
        <strain evidence="8">JC740</strain>
    </source>
</reference>
<dbReference type="NCBIfam" id="TIGR01128">
    <property type="entry name" value="holA"/>
    <property type="match status" value="1"/>
</dbReference>
<keyword evidence="9" id="KW-1185">Reference proteome</keyword>
<accession>A0ABS8NBR4</accession>
<evidence type="ECO:0000256" key="4">
    <source>
        <dbReference type="ARBA" id="ARBA00022705"/>
    </source>
</evidence>
<evidence type="ECO:0000256" key="5">
    <source>
        <dbReference type="ARBA" id="ARBA00022932"/>
    </source>
</evidence>
<dbReference type="SUPFAM" id="SSF48019">
    <property type="entry name" value="post-AAA+ oligomerization domain-like"/>
    <property type="match status" value="1"/>
</dbReference>
<name>A0ABS8NBR4_9BACT</name>
<protein>
    <recommendedName>
        <fullName evidence="1">DNA-directed DNA polymerase</fullName>
        <ecNumber evidence="1">2.7.7.7</ecNumber>
    </recommendedName>
</protein>
<dbReference type="Gene3D" id="3.40.50.300">
    <property type="entry name" value="P-loop containing nucleotide triphosphate hydrolases"/>
    <property type="match status" value="1"/>
</dbReference>
<evidence type="ECO:0000256" key="3">
    <source>
        <dbReference type="ARBA" id="ARBA00022695"/>
    </source>
</evidence>
<dbReference type="GO" id="GO:0003887">
    <property type="term" value="F:DNA-directed DNA polymerase activity"/>
    <property type="evidence" value="ECO:0007669"/>
    <property type="project" value="UniProtKB-EC"/>
</dbReference>
<dbReference type="PANTHER" id="PTHR34388:SF1">
    <property type="entry name" value="DNA POLYMERASE III SUBUNIT DELTA"/>
    <property type="match status" value="1"/>
</dbReference>
<evidence type="ECO:0000256" key="6">
    <source>
        <dbReference type="ARBA" id="ARBA00034754"/>
    </source>
</evidence>
<evidence type="ECO:0000313" key="8">
    <source>
        <dbReference type="EMBL" id="MCC9640953.1"/>
    </source>
</evidence>
<proteinExistence type="inferred from homology"/>
<comment type="similarity">
    <text evidence="6">Belongs to the DNA polymerase HolA subunit family.</text>
</comment>
<sequence length="349" mass="38441">MPRFNAFEYLAAPESTQAGKVVGVVYGVDSTLRKWCIDAIVGDSEWTQMDGEVCKWSDLRDDLATASLFDFDAGDKRTIVVRSADKFLSSHRPEIEKYLAKPGDATRLVLELESLASNTRVYKAVDKEHLLVACTSATDAKLGITAASRRKFLTSFVAGRHQCQLAAAAADALVEMLGEEIGMLDTEIAKLALYVDVGGKIEEPLVRDVVAGWQGKTVWQITDAIAAGDAAEALRQLDKLFSGGQRAIALLPQIAWSLRRLGMTTAAIEHRERSGRPWQFEDALAAGGIRRGFEIQSAKKQLQSIGRERAKNLLPWLLDADLRLKGTHSTEGRDRFLLEQMILKLAREA</sequence>
<keyword evidence="4" id="KW-0235">DNA replication</keyword>
<evidence type="ECO:0000256" key="7">
    <source>
        <dbReference type="ARBA" id="ARBA00049244"/>
    </source>
</evidence>
<dbReference type="Proteomes" id="UP001430306">
    <property type="component" value="Unassembled WGS sequence"/>
</dbReference>
<keyword evidence="5" id="KW-0239">DNA-directed DNA polymerase</keyword>
<gene>
    <name evidence="8" type="primary">holA</name>
    <name evidence="8" type="ORF">LOC71_01615</name>
</gene>
<dbReference type="RefSeq" id="WP_230270735.1">
    <property type="nucleotide sequence ID" value="NZ_JAJKFW010000003.1"/>
</dbReference>
<dbReference type="Gene3D" id="1.20.272.10">
    <property type="match status" value="1"/>
</dbReference>
<dbReference type="EMBL" id="JAJKFW010000003">
    <property type="protein sequence ID" value="MCC9640953.1"/>
    <property type="molecule type" value="Genomic_DNA"/>
</dbReference>
<comment type="caution">
    <text evidence="8">The sequence shown here is derived from an EMBL/GenBank/DDBJ whole genome shotgun (WGS) entry which is preliminary data.</text>
</comment>
<dbReference type="InterPro" id="IPR008921">
    <property type="entry name" value="DNA_pol3_clamp-load_cplx_C"/>
</dbReference>
<evidence type="ECO:0000256" key="2">
    <source>
        <dbReference type="ARBA" id="ARBA00022679"/>
    </source>
</evidence>
<dbReference type="InterPro" id="IPR027417">
    <property type="entry name" value="P-loop_NTPase"/>
</dbReference>
<evidence type="ECO:0000256" key="1">
    <source>
        <dbReference type="ARBA" id="ARBA00012417"/>
    </source>
</evidence>
<dbReference type="InterPro" id="IPR005790">
    <property type="entry name" value="DNA_polIII_delta"/>
</dbReference>
<dbReference type="EC" id="2.7.7.7" evidence="1"/>
<keyword evidence="3 8" id="KW-0548">Nucleotidyltransferase</keyword>
<dbReference type="PANTHER" id="PTHR34388">
    <property type="entry name" value="DNA POLYMERASE III SUBUNIT DELTA"/>
    <property type="match status" value="1"/>
</dbReference>
<dbReference type="Gene3D" id="1.10.8.60">
    <property type="match status" value="1"/>
</dbReference>
<evidence type="ECO:0000313" key="9">
    <source>
        <dbReference type="Proteomes" id="UP001430306"/>
    </source>
</evidence>
<comment type="catalytic activity">
    <reaction evidence="7">
        <text>DNA(n) + a 2'-deoxyribonucleoside 5'-triphosphate = DNA(n+1) + diphosphate</text>
        <dbReference type="Rhea" id="RHEA:22508"/>
        <dbReference type="Rhea" id="RHEA-COMP:17339"/>
        <dbReference type="Rhea" id="RHEA-COMP:17340"/>
        <dbReference type="ChEBI" id="CHEBI:33019"/>
        <dbReference type="ChEBI" id="CHEBI:61560"/>
        <dbReference type="ChEBI" id="CHEBI:173112"/>
        <dbReference type="EC" id="2.7.7.7"/>
    </reaction>
</comment>
<organism evidence="8 9">
    <name type="scientific">Rhodopirellula halodulae</name>
    <dbReference type="NCBI Taxonomy" id="2894198"/>
    <lineage>
        <taxon>Bacteria</taxon>
        <taxon>Pseudomonadati</taxon>
        <taxon>Planctomycetota</taxon>
        <taxon>Planctomycetia</taxon>
        <taxon>Pirellulales</taxon>
        <taxon>Pirellulaceae</taxon>
        <taxon>Rhodopirellula</taxon>
    </lineage>
</organism>